<dbReference type="RefSeq" id="WP_311694555.1">
    <property type="nucleotide sequence ID" value="NZ_JAVREY010000009.1"/>
</dbReference>
<evidence type="ECO:0000313" key="1">
    <source>
        <dbReference type="EMBL" id="MDT0463610.1"/>
    </source>
</evidence>
<evidence type="ECO:0008006" key="3">
    <source>
        <dbReference type="Google" id="ProtNLM"/>
    </source>
</evidence>
<dbReference type="EMBL" id="JAVREY010000009">
    <property type="protein sequence ID" value="MDT0463610.1"/>
    <property type="molecule type" value="Genomic_DNA"/>
</dbReference>
<comment type="caution">
    <text evidence="1">The sequence shown here is derived from an EMBL/GenBank/DDBJ whole genome shotgun (WGS) entry which is preliminary data.</text>
</comment>
<protein>
    <recommendedName>
        <fullName evidence="3">Secreted protein</fullName>
    </recommendedName>
</protein>
<proteinExistence type="predicted"/>
<sequence length="159" mass="16447">MSAVVAGIATVSGVSIAAADDPPVPPSSDTPPVAVEGYNYPSADRILTEQGIKLKKGDGHILLVDCDQAAQQIRVLTVKDDSVGRRGTYCFKALGPTGRLTLELPRVFAVETTDHPVSADLTANGSTTTVNVPKDGYQSVGEGTGDGARSVLVELRVTG</sequence>
<organism evidence="1 2">
    <name type="scientific">Streptomyces gibsoniae</name>
    <dbReference type="NCBI Taxonomy" id="3075529"/>
    <lineage>
        <taxon>Bacteria</taxon>
        <taxon>Bacillati</taxon>
        <taxon>Actinomycetota</taxon>
        <taxon>Actinomycetes</taxon>
        <taxon>Kitasatosporales</taxon>
        <taxon>Streptomycetaceae</taxon>
        <taxon>Streptomyces</taxon>
    </lineage>
</organism>
<dbReference type="Proteomes" id="UP001183809">
    <property type="component" value="Unassembled WGS sequence"/>
</dbReference>
<keyword evidence="2" id="KW-1185">Reference proteome</keyword>
<name>A0ABU2TRN2_9ACTN</name>
<evidence type="ECO:0000313" key="2">
    <source>
        <dbReference type="Proteomes" id="UP001183809"/>
    </source>
</evidence>
<accession>A0ABU2TRN2</accession>
<gene>
    <name evidence="1" type="ORF">RM764_11360</name>
</gene>
<reference evidence="2" key="1">
    <citation type="submission" date="2023-07" db="EMBL/GenBank/DDBJ databases">
        <title>30 novel species of actinomycetes from the DSMZ collection.</title>
        <authorList>
            <person name="Nouioui I."/>
        </authorList>
    </citation>
    <scope>NUCLEOTIDE SEQUENCE [LARGE SCALE GENOMIC DNA]</scope>
    <source>
        <strain evidence="2">DSM 41699</strain>
    </source>
</reference>